<dbReference type="STRING" id="1303921.BSEPE_1032"/>
<dbReference type="Pfam" id="PF24731">
    <property type="entry name" value="DUF7683"/>
    <property type="match status" value="1"/>
</dbReference>
<dbReference type="KEGG" id="ebh:BSEPE_1032"/>
<protein>
    <recommendedName>
        <fullName evidence="1">DUF7683 domain-containing protein</fullName>
    </recommendedName>
</protein>
<dbReference type="InterPro" id="IPR056100">
    <property type="entry name" value="DUF7683"/>
</dbReference>
<reference evidence="2 3" key="1">
    <citation type="journal article" date="2000" name="Mar. Ecol. Prog. Ser.">
        <title>Phylogenetic characterization of endosymbionts in three hydrothermal vent mussels: influence on host distributions.</title>
        <authorList>
            <person name="Fujiwara Y."/>
            <person name="Takai K."/>
            <person name="Uematsu K."/>
            <person name="Tsuchida S."/>
            <person name="Hunt J.C."/>
            <person name="Hashimoto J."/>
        </authorList>
    </citation>
    <scope>NUCLEOTIDE SEQUENCE [LARGE SCALE GENOMIC DNA]</scope>
    <source>
        <strain evidence="2 3">Myojin Knoll</strain>
    </source>
</reference>
<dbReference type="OrthoDB" id="9810388at2"/>
<dbReference type="RefSeq" id="WP_066044821.1">
    <property type="nucleotide sequence ID" value="NZ_AP013042.1"/>
</dbReference>
<evidence type="ECO:0000313" key="3">
    <source>
        <dbReference type="Proteomes" id="UP000067399"/>
    </source>
</evidence>
<name>A0A0N7KBH4_9GAMM</name>
<keyword evidence="3" id="KW-1185">Reference proteome</keyword>
<evidence type="ECO:0000259" key="1">
    <source>
        <dbReference type="Pfam" id="PF24731"/>
    </source>
</evidence>
<organism evidence="2 3">
    <name type="scientific">endosymbiont of Bathymodiolus septemdierum str. Myojin knoll</name>
    <dbReference type="NCBI Taxonomy" id="1303921"/>
    <lineage>
        <taxon>Bacteria</taxon>
        <taxon>Pseudomonadati</taxon>
        <taxon>Pseudomonadota</taxon>
        <taxon>Gammaproteobacteria</taxon>
        <taxon>sulfur-oxidizing symbionts</taxon>
    </lineage>
</organism>
<evidence type="ECO:0000313" key="2">
    <source>
        <dbReference type="EMBL" id="BAS68023.1"/>
    </source>
</evidence>
<proteinExistence type="predicted"/>
<dbReference type="AlphaFoldDB" id="A0A0N7KBH4"/>
<reference evidence="2 3" key="2">
    <citation type="journal article" date="2016" name="ISME J.">
        <title>Heterogeneous composition of key metabolic gene clusters in a vent mussel symbiont population.</title>
        <authorList>
            <person name="Ikuta T."/>
            <person name="Takaki Y."/>
            <person name="Nagai Y."/>
            <person name="Shimamura S."/>
            <person name="Tsuda M."/>
            <person name="Kawagucci S."/>
            <person name="Aoki Y."/>
            <person name="Inoue K."/>
            <person name="Teruya M."/>
            <person name="Satou K."/>
            <person name="Teruya K."/>
            <person name="Shimoji M."/>
            <person name="Tamotsu H."/>
            <person name="Hirano T."/>
            <person name="Maruyama T."/>
            <person name="Yoshida T."/>
        </authorList>
    </citation>
    <scope>NUCLEOTIDE SEQUENCE [LARGE SCALE GENOMIC DNA]</scope>
    <source>
        <strain evidence="2 3">Myojin Knoll</strain>
    </source>
</reference>
<dbReference type="Proteomes" id="UP000067399">
    <property type="component" value="Chromosome"/>
</dbReference>
<gene>
    <name evidence="2" type="ORF">BSEPE_1032</name>
</gene>
<feature type="domain" description="DUF7683" evidence="1">
    <location>
        <begin position="19"/>
        <end position="84"/>
    </location>
</feature>
<dbReference type="EMBL" id="AP013042">
    <property type="protein sequence ID" value="BAS68023.1"/>
    <property type="molecule type" value="Genomic_DNA"/>
</dbReference>
<accession>A0A0N7KBH4</accession>
<sequence length="89" mass="11099">MSNKIFEFKIEVFWLDEKKYGEDLIEEIYFYDRLETMIKIVDPDLDDLEFVGGVYRLNDENKIRYFEKKLSKKLDLKKYQYFFERYGHD</sequence>